<evidence type="ECO:0000259" key="2">
    <source>
        <dbReference type="SMART" id="SM00014"/>
    </source>
</evidence>
<keyword evidence="1" id="KW-0812">Transmembrane</keyword>
<dbReference type="InterPro" id="IPR036938">
    <property type="entry name" value="PAP2/HPO_sf"/>
</dbReference>
<dbReference type="SUPFAM" id="SSF48317">
    <property type="entry name" value="Acid phosphatase/Vanadium-dependent haloperoxidase"/>
    <property type="match status" value="1"/>
</dbReference>
<sequence length="209" mass="23833">MQVFQKKNIKWVIVLICISIFVYLMQAVWGSRVLPIDTSGYGFMSKHFISNSLTPVMRLITQFGGTILMIVWALASLVLIKNKRIAISVVSNLVLIALLNNILKLIVRRARPTGFRLIAETGYSFPSGHSMVSMAFYGYLIYLIYKNVRNKKLRWTLITCFSLLILIIGMSRIYLGVHYTSDVFAGFLFSLGYLVIYTKLTDPIVFLKK</sequence>
<evidence type="ECO:0000256" key="1">
    <source>
        <dbReference type="SAM" id="Phobius"/>
    </source>
</evidence>
<keyword evidence="1" id="KW-1133">Transmembrane helix</keyword>
<dbReference type="RefSeq" id="WP_006525468.1">
    <property type="nucleotide sequence ID" value="NZ_AP028934.1"/>
</dbReference>
<feature type="transmembrane region" description="Helical" evidence="1">
    <location>
        <begin position="127"/>
        <end position="145"/>
    </location>
</feature>
<organism evidence="3 4">
    <name type="scientific">Solobacterium moorei</name>
    <dbReference type="NCBI Taxonomy" id="102148"/>
    <lineage>
        <taxon>Bacteria</taxon>
        <taxon>Bacillati</taxon>
        <taxon>Bacillota</taxon>
        <taxon>Erysipelotrichia</taxon>
        <taxon>Erysipelotrichales</taxon>
        <taxon>Erysipelotrichaceae</taxon>
        <taxon>Solobacterium</taxon>
    </lineage>
</organism>
<dbReference type="Gene3D" id="1.20.144.10">
    <property type="entry name" value="Phosphatidic acid phosphatase type 2/haloperoxidase"/>
    <property type="match status" value="1"/>
</dbReference>
<dbReference type="AlphaFoldDB" id="A0A412PEZ9"/>
<dbReference type="Proteomes" id="UP000284731">
    <property type="component" value="Unassembled WGS sequence"/>
</dbReference>
<gene>
    <name evidence="3" type="ORF">DWX20_05195</name>
</gene>
<dbReference type="InterPro" id="IPR000326">
    <property type="entry name" value="PAP2/HPO"/>
</dbReference>
<dbReference type="PANTHER" id="PTHR14969:SF13">
    <property type="entry name" value="AT30094P"/>
    <property type="match status" value="1"/>
</dbReference>
<feature type="transmembrane region" description="Helical" evidence="1">
    <location>
        <begin position="157"/>
        <end position="177"/>
    </location>
</feature>
<dbReference type="PANTHER" id="PTHR14969">
    <property type="entry name" value="SPHINGOSINE-1-PHOSPHATE PHOSPHOHYDROLASE"/>
    <property type="match status" value="1"/>
</dbReference>
<evidence type="ECO:0000313" key="3">
    <source>
        <dbReference type="EMBL" id="RGT56205.1"/>
    </source>
</evidence>
<evidence type="ECO:0000313" key="4">
    <source>
        <dbReference type="Proteomes" id="UP000284731"/>
    </source>
</evidence>
<dbReference type="GeneID" id="89619921"/>
<name>A0A412PEZ9_9FIRM</name>
<protein>
    <submittedName>
        <fullName evidence="3">Phosphatase PAP2 family protein</fullName>
    </submittedName>
</protein>
<dbReference type="SMART" id="SM00014">
    <property type="entry name" value="acidPPc"/>
    <property type="match status" value="1"/>
</dbReference>
<feature type="domain" description="Phosphatidic acid phosphatase type 2/haloperoxidase" evidence="2">
    <location>
        <begin position="86"/>
        <end position="200"/>
    </location>
</feature>
<keyword evidence="1" id="KW-0472">Membrane</keyword>
<dbReference type="CDD" id="cd03392">
    <property type="entry name" value="PAP2_like_2"/>
    <property type="match status" value="1"/>
</dbReference>
<proteinExistence type="predicted"/>
<feature type="transmembrane region" description="Helical" evidence="1">
    <location>
        <begin position="183"/>
        <end position="200"/>
    </location>
</feature>
<reference evidence="3 4" key="1">
    <citation type="submission" date="2018-08" db="EMBL/GenBank/DDBJ databases">
        <title>A genome reference for cultivated species of the human gut microbiota.</title>
        <authorList>
            <person name="Zou Y."/>
            <person name="Xue W."/>
            <person name="Luo G."/>
        </authorList>
    </citation>
    <scope>NUCLEOTIDE SEQUENCE [LARGE SCALE GENOMIC DNA]</scope>
    <source>
        <strain evidence="3 4">AF18-46</strain>
    </source>
</reference>
<feature type="transmembrane region" description="Helical" evidence="1">
    <location>
        <begin position="59"/>
        <end position="80"/>
    </location>
</feature>
<dbReference type="Pfam" id="PF01569">
    <property type="entry name" value="PAP2"/>
    <property type="match status" value="1"/>
</dbReference>
<feature type="transmembrane region" description="Helical" evidence="1">
    <location>
        <begin position="87"/>
        <end position="107"/>
    </location>
</feature>
<comment type="caution">
    <text evidence="3">The sequence shown here is derived from an EMBL/GenBank/DDBJ whole genome shotgun (WGS) entry which is preliminary data.</text>
</comment>
<accession>A0A412PEZ9</accession>
<dbReference type="EMBL" id="QRWX01000002">
    <property type="protein sequence ID" value="RGT56205.1"/>
    <property type="molecule type" value="Genomic_DNA"/>
</dbReference>
<feature type="transmembrane region" description="Helical" evidence="1">
    <location>
        <begin position="12"/>
        <end position="29"/>
    </location>
</feature>